<evidence type="ECO:0000256" key="12">
    <source>
        <dbReference type="RuleBase" id="RU000682"/>
    </source>
</evidence>
<evidence type="ECO:0000256" key="4">
    <source>
        <dbReference type="ARBA" id="ARBA00022679"/>
    </source>
</evidence>
<proteinExistence type="predicted"/>
<dbReference type="PROSITE" id="PS50071">
    <property type="entry name" value="HOMEOBOX_2"/>
    <property type="match status" value="1"/>
</dbReference>
<dbReference type="GO" id="GO:0005789">
    <property type="term" value="C:endoplasmic reticulum membrane"/>
    <property type="evidence" value="ECO:0007669"/>
    <property type="project" value="UniProtKB-SubCell"/>
</dbReference>
<dbReference type="PIRSF" id="PIRSF005225">
    <property type="entry name" value="LAG1_LAC1"/>
    <property type="match status" value="1"/>
</dbReference>
<reference evidence="16" key="1">
    <citation type="submission" date="2019-03" db="EMBL/GenBank/DDBJ databases">
        <title>Improved annotation for the trematode Fasciola hepatica.</title>
        <authorList>
            <person name="Choi Y.-J."/>
            <person name="Martin J."/>
            <person name="Mitreva M."/>
        </authorList>
    </citation>
    <scope>NUCLEOTIDE SEQUENCE [LARGE SCALE GENOMIC DNA]</scope>
</reference>
<comment type="caution">
    <text evidence="16">The sequence shown here is derived from an EMBL/GenBank/DDBJ whole genome shotgun (WGS) entry which is preliminary data.</text>
</comment>
<dbReference type="PANTHER" id="PTHR12560">
    <property type="entry name" value="LONGEVITY ASSURANCE FACTOR 1 LAG1"/>
    <property type="match status" value="1"/>
</dbReference>
<dbReference type="PROSITE" id="PS50922">
    <property type="entry name" value="TLC"/>
    <property type="match status" value="1"/>
</dbReference>
<feature type="transmembrane region" description="Helical" evidence="13">
    <location>
        <begin position="202"/>
        <end position="221"/>
    </location>
</feature>
<dbReference type="InterPro" id="IPR001356">
    <property type="entry name" value="HD"/>
</dbReference>
<dbReference type="InterPro" id="IPR009057">
    <property type="entry name" value="Homeodomain-like_sf"/>
</dbReference>
<evidence type="ECO:0000259" key="14">
    <source>
        <dbReference type="PROSITE" id="PS50071"/>
    </source>
</evidence>
<feature type="DNA-binding region" description="Homeobox" evidence="10">
    <location>
        <begin position="66"/>
        <end position="125"/>
    </location>
</feature>
<keyword evidence="10 12" id="KW-0539">Nucleus</keyword>
<keyword evidence="8" id="KW-0443">Lipid metabolism</keyword>
<evidence type="ECO:0000256" key="2">
    <source>
        <dbReference type="ARBA" id="ARBA00004760"/>
    </source>
</evidence>
<keyword evidence="9 11" id="KW-0472">Membrane</keyword>
<evidence type="ECO:0000256" key="13">
    <source>
        <dbReference type="SAM" id="Phobius"/>
    </source>
</evidence>
<evidence type="ECO:0000256" key="3">
    <source>
        <dbReference type="ARBA" id="ARBA00004991"/>
    </source>
</evidence>
<keyword evidence="10 12" id="KW-0238">DNA-binding</keyword>
<organism evidence="16 17">
    <name type="scientific">Fasciola hepatica</name>
    <name type="common">Liver fluke</name>
    <dbReference type="NCBI Taxonomy" id="6192"/>
    <lineage>
        <taxon>Eukaryota</taxon>
        <taxon>Metazoa</taxon>
        <taxon>Spiralia</taxon>
        <taxon>Lophotrochozoa</taxon>
        <taxon>Platyhelminthes</taxon>
        <taxon>Trematoda</taxon>
        <taxon>Digenea</taxon>
        <taxon>Plagiorchiida</taxon>
        <taxon>Echinostomata</taxon>
        <taxon>Echinostomatoidea</taxon>
        <taxon>Fasciolidae</taxon>
        <taxon>Fasciola</taxon>
    </lineage>
</organism>
<dbReference type="InterPro" id="IPR016439">
    <property type="entry name" value="Lag1/Lac1-like"/>
</dbReference>
<dbReference type="Gene3D" id="1.10.10.60">
    <property type="entry name" value="Homeodomain-like"/>
    <property type="match status" value="1"/>
</dbReference>
<evidence type="ECO:0000256" key="7">
    <source>
        <dbReference type="ARBA" id="ARBA00022989"/>
    </source>
</evidence>
<keyword evidence="10 12" id="KW-0371">Homeobox</keyword>
<dbReference type="SMART" id="SM00389">
    <property type="entry name" value="HOX"/>
    <property type="match status" value="1"/>
</dbReference>
<dbReference type="UniPathway" id="UPA00222"/>
<dbReference type="Pfam" id="PF03798">
    <property type="entry name" value="TRAM_LAG1_CLN8"/>
    <property type="match status" value="1"/>
</dbReference>
<feature type="domain" description="TLC" evidence="15">
    <location>
        <begin position="127"/>
        <end position="328"/>
    </location>
</feature>
<dbReference type="EMBL" id="JXXN02001460">
    <property type="protein sequence ID" value="THD24724.1"/>
    <property type="molecule type" value="Genomic_DNA"/>
</dbReference>
<evidence type="ECO:0000256" key="9">
    <source>
        <dbReference type="ARBA" id="ARBA00023136"/>
    </source>
</evidence>
<keyword evidence="6" id="KW-0256">Endoplasmic reticulum</keyword>
<dbReference type="GO" id="GO:0046513">
    <property type="term" value="P:ceramide biosynthetic process"/>
    <property type="evidence" value="ECO:0007669"/>
    <property type="project" value="InterPro"/>
</dbReference>
<feature type="transmembrane region" description="Helical" evidence="13">
    <location>
        <begin position="41"/>
        <end position="63"/>
    </location>
</feature>
<keyword evidence="17" id="KW-1185">Reference proteome</keyword>
<evidence type="ECO:0000313" key="16">
    <source>
        <dbReference type="EMBL" id="THD24724.1"/>
    </source>
</evidence>
<feature type="transmembrane region" description="Helical" evidence="13">
    <location>
        <begin position="176"/>
        <end position="196"/>
    </location>
</feature>
<evidence type="ECO:0000256" key="8">
    <source>
        <dbReference type="ARBA" id="ARBA00023098"/>
    </source>
</evidence>
<evidence type="ECO:0000256" key="10">
    <source>
        <dbReference type="PROSITE-ProRule" id="PRU00108"/>
    </source>
</evidence>
<feature type="transmembrane region" description="Helical" evidence="13">
    <location>
        <begin position="256"/>
        <end position="278"/>
    </location>
</feature>
<evidence type="ECO:0000259" key="15">
    <source>
        <dbReference type="PROSITE" id="PS50922"/>
    </source>
</evidence>
<keyword evidence="5 11" id="KW-0812">Transmembrane</keyword>
<protein>
    <submittedName>
        <fullName evidence="16">LAG1 longevity assurance 4</fullName>
    </submittedName>
</protein>
<evidence type="ECO:0000256" key="11">
    <source>
        <dbReference type="PROSITE-ProRule" id="PRU00205"/>
    </source>
</evidence>
<evidence type="ECO:0000256" key="6">
    <source>
        <dbReference type="ARBA" id="ARBA00022824"/>
    </source>
</evidence>
<gene>
    <name evidence="16" type="ORF">D915_004410</name>
</gene>
<comment type="subcellular location">
    <subcellularLocation>
        <location evidence="1">Endoplasmic reticulum membrane</location>
        <topology evidence="1">Multi-pass membrane protein</topology>
    </subcellularLocation>
    <subcellularLocation>
        <location evidence="10 12">Nucleus</location>
    </subcellularLocation>
</comment>
<evidence type="ECO:0000256" key="5">
    <source>
        <dbReference type="ARBA" id="ARBA00022692"/>
    </source>
</evidence>
<dbReference type="Pfam" id="PF00046">
    <property type="entry name" value="Homeodomain"/>
    <property type="match status" value="1"/>
</dbReference>
<evidence type="ECO:0000313" key="17">
    <source>
        <dbReference type="Proteomes" id="UP000230066"/>
    </source>
</evidence>
<feature type="domain" description="Homeobox" evidence="14">
    <location>
        <begin position="64"/>
        <end position="124"/>
    </location>
</feature>
<dbReference type="GO" id="GO:0003677">
    <property type="term" value="F:DNA binding"/>
    <property type="evidence" value="ECO:0007669"/>
    <property type="project" value="UniProtKB-UniRule"/>
</dbReference>
<comment type="pathway">
    <text evidence="2">Lipid metabolism; sphingolipid metabolism.</text>
</comment>
<feature type="transmembrane region" description="Helical" evidence="13">
    <location>
        <begin position="298"/>
        <end position="324"/>
    </location>
</feature>
<dbReference type="AlphaFoldDB" id="A0A4E0REM9"/>
<sequence length="411" mass="48403">MNTISRVFWSEYFWLPENVTWNDVAVHTKNYSALMGVWDCLYAALFVSVLRFSISSFFVHVGLSFGIKKPTSKTVNKIPILETIFLKTRYPEKERLKELSKILKMDERLIENWFKNKRNQSKYPVVVKFSESGWKFCFYTTMFCYGIYALHDKEYFYDIRRTLLGYPAFRMTREIYWYYMIELGYYVSEMGWIFYGVRRTDFRVLLLHHIATVGLMLFSYVTNQHRIGTTVLVVHDIADCWMESAKMFKYVKKHRVAEILFGIFMAIWVVTRLTYFPFWIIQTVLTTGYELYGLCPVYLIFVGLLSTLQLMHVFWFYLICQIALQVKTDSKRAKDCRSDSESSDESLEVERDCKSNISQSNCTTIISSTTKIVNHSMANGIPLHSKEICRNGIKQRHIPNNTGLYSQMNGK</sequence>
<dbReference type="GO" id="GO:0005634">
    <property type="term" value="C:nucleus"/>
    <property type="evidence" value="ECO:0007669"/>
    <property type="project" value="UniProtKB-SubCell"/>
</dbReference>
<keyword evidence="7 13" id="KW-1133">Transmembrane helix</keyword>
<dbReference type="GO" id="GO:0050291">
    <property type="term" value="F:sphingosine N-acyltransferase activity"/>
    <property type="evidence" value="ECO:0007669"/>
    <property type="project" value="InterPro"/>
</dbReference>
<accession>A0A4E0REM9</accession>
<dbReference type="Proteomes" id="UP000230066">
    <property type="component" value="Unassembled WGS sequence"/>
</dbReference>
<dbReference type="InterPro" id="IPR006634">
    <property type="entry name" value="TLC-dom"/>
</dbReference>
<dbReference type="CDD" id="cd00086">
    <property type="entry name" value="homeodomain"/>
    <property type="match status" value="1"/>
</dbReference>
<dbReference type="PANTHER" id="PTHR12560:SF0">
    <property type="entry name" value="LD18904P"/>
    <property type="match status" value="1"/>
</dbReference>
<comment type="pathway">
    <text evidence="3">Sphingolipid metabolism.</text>
</comment>
<dbReference type="SUPFAM" id="SSF46689">
    <property type="entry name" value="Homeodomain-like"/>
    <property type="match status" value="1"/>
</dbReference>
<keyword evidence="4" id="KW-0808">Transferase</keyword>
<name>A0A4E0REM9_FASHE</name>
<evidence type="ECO:0000256" key="1">
    <source>
        <dbReference type="ARBA" id="ARBA00004477"/>
    </source>
</evidence>
<dbReference type="SMART" id="SM00724">
    <property type="entry name" value="TLC"/>
    <property type="match status" value="1"/>
</dbReference>